<name>A0A368KQM7_9BACT</name>
<keyword evidence="1" id="KW-1133">Transmembrane helix</keyword>
<evidence type="ECO:0000313" key="3">
    <source>
        <dbReference type="Proteomes" id="UP000253562"/>
    </source>
</evidence>
<feature type="transmembrane region" description="Helical" evidence="1">
    <location>
        <begin position="50"/>
        <end position="71"/>
    </location>
</feature>
<feature type="transmembrane region" description="Helical" evidence="1">
    <location>
        <begin position="24"/>
        <end position="44"/>
    </location>
</feature>
<evidence type="ECO:0000313" key="2">
    <source>
        <dbReference type="EMBL" id="RCS44740.1"/>
    </source>
</evidence>
<dbReference type="EMBL" id="QPEX01000034">
    <property type="protein sequence ID" value="RCS44740.1"/>
    <property type="molecule type" value="Genomic_DNA"/>
</dbReference>
<evidence type="ECO:0000256" key="1">
    <source>
        <dbReference type="SAM" id="Phobius"/>
    </source>
</evidence>
<feature type="transmembrane region" description="Helical" evidence="1">
    <location>
        <begin position="161"/>
        <end position="181"/>
    </location>
</feature>
<sequence length="191" mass="21742">MEFEPDEWQATTDVPQPSWLHAGLSFLVIVVSLTLFALLIPLLFQIRLAIALFSLLFLLAVIMLGWAQYCATFLRHRKAAEVAIWLNGGLAAISGILLFMALPQILAMLVAEPQKVSRVLPIVTFFLLSMLSSLSNYFWWQKLKRYPVEEFKVQRRFRISLKEMLLAFTALTYVIGIMSLVHRNGVLNGPF</sequence>
<accession>A0A368KQM7</accession>
<dbReference type="AlphaFoldDB" id="A0A368KQM7"/>
<comment type="caution">
    <text evidence="2">The sequence shown here is derived from an EMBL/GenBank/DDBJ whole genome shotgun (WGS) entry which is preliminary data.</text>
</comment>
<feature type="transmembrane region" description="Helical" evidence="1">
    <location>
        <begin position="83"/>
        <end position="107"/>
    </location>
</feature>
<feature type="transmembrane region" description="Helical" evidence="1">
    <location>
        <begin position="119"/>
        <end position="140"/>
    </location>
</feature>
<dbReference type="RefSeq" id="WP_114370386.1">
    <property type="nucleotide sequence ID" value="NZ_QPEX01000034.1"/>
</dbReference>
<dbReference type="OrthoDB" id="291458at2"/>
<organism evidence="2 3">
    <name type="scientific">Bremerella cremea</name>
    <dbReference type="NCBI Taxonomy" id="1031537"/>
    <lineage>
        <taxon>Bacteria</taxon>
        <taxon>Pseudomonadati</taxon>
        <taxon>Planctomycetota</taxon>
        <taxon>Planctomycetia</taxon>
        <taxon>Pirellulales</taxon>
        <taxon>Pirellulaceae</taxon>
        <taxon>Bremerella</taxon>
    </lineage>
</organism>
<protein>
    <submittedName>
        <fullName evidence="2">Uncharacterized protein</fullName>
    </submittedName>
</protein>
<gene>
    <name evidence="2" type="ORF">DTL42_17635</name>
</gene>
<proteinExistence type="predicted"/>
<dbReference type="Proteomes" id="UP000253562">
    <property type="component" value="Unassembled WGS sequence"/>
</dbReference>
<keyword evidence="1" id="KW-0812">Transmembrane</keyword>
<reference evidence="2 3" key="1">
    <citation type="submission" date="2018-07" db="EMBL/GenBank/DDBJ databases">
        <title>Comparative genomes isolates from brazilian mangrove.</title>
        <authorList>
            <person name="De Araujo J.E."/>
            <person name="Taketani R.G."/>
            <person name="Silva M.C.P."/>
            <person name="Lourenco M.V."/>
            <person name="Oliveira V.M."/>
            <person name="Andreote F.D."/>
        </authorList>
    </citation>
    <scope>NUCLEOTIDE SEQUENCE [LARGE SCALE GENOMIC DNA]</scope>
    <source>
        <strain evidence="2 3">HEX PRIS-MGV</strain>
    </source>
</reference>
<keyword evidence="1" id="KW-0472">Membrane</keyword>